<dbReference type="InterPro" id="IPR050921">
    <property type="entry name" value="T4SS_GSP_E_ATPase"/>
</dbReference>
<dbReference type="AlphaFoldDB" id="A0A4P9Z7I9"/>
<dbReference type="Pfam" id="PF00437">
    <property type="entry name" value="T2SSE"/>
    <property type="match status" value="1"/>
</dbReference>
<dbReference type="PANTHER" id="PTHR30486">
    <property type="entry name" value="TWITCHING MOTILITY PROTEIN PILT"/>
    <property type="match status" value="1"/>
</dbReference>
<proteinExistence type="inferred from homology"/>
<feature type="domain" description="Bacterial type II secretion system protein E" evidence="2">
    <location>
        <begin position="346"/>
        <end position="437"/>
    </location>
</feature>
<comment type="similarity">
    <text evidence="1">Belongs to the GSP E family.</text>
</comment>
<dbReference type="InterPro" id="IPR001482">
    <property type="entry name" value="T2SS/T4SS_dom"/>
</dbReference>
<dbReference type="GO" id="GO:0016887">
    <property type="term" value="F:ATP hydrolysis activity"/>
    <property type="evidence" value="ECO:0007669"/>
    <property type="project" value="InterPro"/>
</dbReference>
<evidence type="ECO:0000313" key="3">
    <source>
        <dbReference type="EMBL" id="RKP28172.1"/>
    </source>
</evidence>
<name>A0A4P9Z7I9_9FUNG</name>
<dbReference type="Gene3D" id="3.30.450.90">
    <property type="match status" value="1"/>
</dbReference>
<reference evidence="4" key="1">
    <citation type="journal article" date="2018" name="Nat. Microbiol.">
        <title>Leveraging single-cell genomics to expand the fungal tree of life.</title>
        <authorList>
            <person name="Ahrendt S.R."/>
            <person name="Quandt C.A."/>
            <person name="Ciobanu D."/>
            <person name="Clum A."/>
            <person name="Salamov A."/>
            <person name="Andreopoulos B."/>
            <person name="Cheng J.F."/>
            <person name="Woyke T."/>
            <person name="Pelin A."/>
            <person name="Henrissat B."/>
            <person name="Reynolds N.K."/>
            <person name="Benny G.L."/>
            <person name="Smith M.E."/>
            <person name="James T.Y."/>
            <person name="Grigoriev I.V."/>
        </authorList>
    </citation>
    <scope>NUCLEOTIDE SEQUENCE [LARGE SCALE GENOMIC DNA]</scope>
    <source>
        <strain evidence="4">Benny S71-1</strain>
    </source>
</reference>
<dbReference type="Proteomes" id="UP000278143">
    <property type="component" value="Unassembled WGS sequence"/>
</dbReference>
<organism evidence="3 4">
    <name type="scientific">Syncephalis pseudoplumigaleata</name>
    <dbReference type="NCBI Taxonomy" id="1712513"/>
    <lineage>
        <taxon>Eukaryota</taxon>
        <taxon>Fungi</taxon>
        <taxon>Fungi incertae sedis</taxon>
        <taxon>Zoopagomycota</taxon>
        <taxon>Zoopagomycotina</taxon>
        <taxon>Zoopagomycetes</taxon>
        <taxon>Zoopagales</taxon>
        <taxon>Piptocephalidaceae</taxon>
        <taxon>Syncephalis</taxon>
    </lineage>
</organism>
<dbReference type="InterPro" id="IPR027417">
    <property type="entry name" value="P-loop_NTPase"/>
</dbReference>
<dbReference type="PANTHER" id="PTHR30486:SF6">
    <property type="entry name" value="TYPE IV PILUS RETRACTATION ATPASE PILT"/>
    <property type="match status" value="1"/>
</dbReference>
<dbReference type="OrthoDB" id="5429894at2759"/>
<dbReference type="EMBL" id="KZ989113">
    <property type="protein sequence ID" value="RKP28172.1"/>
    <property type="molecule type" value="Genomic_DNA"/>
</dbReference>
<evidence type="ECO:0000259" key="2">
    <source>
        <dbReference type="Pfam" id="PF00437"/>
    </source>
</evidence>
<dbReference type="Gene3D" id="3.40.50.300">
    <property type="entry name" value="P-loop containing nucleotide triphosphate hydrolases"/>
    <property type="match status" value="2"/>
</dbReference>
<dbReference type="SUPFAM" id="SSF52540">
    <property type="entry name" value="P-loop containing nucleoside triphosphate hydrolases"/>
    <property type="match status" value="1"/>
</dbReference>
<keyword evidence="4" id="KW-1185">Reference proteome</keyword>
<evidence type="ECO:0000256" key="1">
    <source>
        <dbReference type="ARBA" id="ARBA00006611"/>
    </source>
</evidence>
<protein>
    <submittedName>
        <fullName evidence="3">Type II/IV secretion system protein-domain-containing protein</fullName>
    </submittedName>
</protein>
<sequence length="547" mass="58639">MRRLAEHAARRDHSRSLVAEAAIESFLSPDAAERQEAAITKRLDQLDRRMSRMERDVGISVEMLAVFVRFWVATTPALPEPAAQAARAKAGERYDQFVTALGRRLAKGPKLRQEISEDSRTKPDIVARFAYSDRHILGDDRDISAAGRRRKAPRHPHLAGESRIIGLKRYDLNDAMIWDQLCEATFDDISVIGGFACARMIPAIGQRHSIVSAGARVELITSALAAMNRDCLDPDGIGGHMAASHQHAEGLARGARMLRTALGPAIARYLDDASIVEVMLNPDGRLWIDRLSEGLSDTGERLSAADGERIVRLVAHHVGAEVHAGAPRVSAELPETGERFEGLLPPVVAAPAFAIRKPAVAVFTLDDYVRAGIMSAAQAEMLRQGVASRANILIAGGTSTGKTTLTNALLAEVAKTADRVVIIEDTRELQCAAPNLVRGAEALELLKAWGTGHPGGVGTIHAGSAIGALRRMEQLIQEAVVTVPRALIAETIDLIAVLSGRGAARRLCELARVEGLGPDGDYRVTPAVIEGDGGPTLLTQSPEGESQ</sequence>
<evidence type="ECO:0000313" key="4">
    <source>
        <dbReference type="Proteomes" id="UP000278143"/>
    </source>
</evidence>
<gene>
    <name evidence="3" type="ORF">SYNPS1DRAFT_20479</name>
</gene>
<accession>A0A4P9Z7I9</accession>